<sequence length="257" mass="30204">MSNVVNQEYWDSSYSNLNLEYDEKKVLFKKIFEKYLRHNPQGSCIEIGCYPGNFLIYICSKFKYIANGVDTTPYINTKLVPHLKNNNISIGDFFQQDFMSFNPGITYDLVCSFGFIEHFRNMDDVMLKHIELVKPDGTLIISCPNYRKIQYILHKLLDSDNLERHVLETMDLHKMTQILEKYDMEVLFQGYFKTADFWIDSNHQSFLKPVLSQCITYVFSIINKYVDKPNSWLSPYMICIAKKKNSPNNSTNVKKIL</sequence>
<proteinExistence type="predicted"/>
<dbReference type="SUPFAM" id="SSF53335">
    <property type="entry name" value="S-adenosyl-L-methionine-dependent methyltransferases"/>
    <property type="match status" value="1"/>
</dbReference>
<dbReference type="Pfam" id="PF13489">
    <property type="entry name" value="Methyltransf_23"/>
    <property type="match status" value="1"/>
</dbReference>
<dbReference type="RefSeq" id="WP_309310118.1">
    <property type="nucleotide sequence ID" value="NZ_CP133592.1"/>
</dbReference>
<reference evidence="1 2" key="1">
    <citation type="submission" date="2023-08" db="EMBL/GenBank/DDBJ databases">
        <title>Methanolobus mangrovi sp. nov. and Methanolobus sediminis sp. nov, two novel methylotrophic methanogens isolated from mangrove sediments in China.</title>
        <authorList>
            <person name="Zhou J."/>
        </authorList>
    </citation>
    <scope>NUCLEOTIDE SEQUENCE [LARGE SCALE GENOMIC DNA]</scope>
    <source>
        <strain evidence="1 2">FTZ6</strain>
    </source>
</reference>
<dbReference type="GO" id="GO:0008168">
    <property type="term" value="F:methyltransferase activity"/>
    <property type="evidence" value="ECO:0007669"/>
    <property type="project" value="UniProtKB-KW"/>
</dbReference>
<keyword evidence="1" id="KW-0808">Transferase</keyword>
<dbReference type="Gene3D" id="3.40.50.150">
    <property type="entry name" value="Vaccinia Virus protein VP39"/>
    <property type="match status" value="1"/>
</dbReference>
<keyword evidence="2" id="KW-1185">Reference proteome</keyword>
<dbReference type="AlphaFoldDB" id="A0AA51UIT0"/>
<name>A0AA51UIT0_9EURY</name>
<dbReference type="PANTHER" id="PTHR43861">
    <property type="entry name" value="TRANS-ACONITATE 2-METHYLTRANSFERASE-RELATED"/>
    <property type="match status" value="1"/>
</dbReference>
<dbReference type="GeneID" id="84232929"/>
<dbReference type="GO" id="GO:0032259">
    <property type="term" value="P:methylation"/>
    <property type="evidence" value="ECO:0007669"/>
    <property type="project" value="UniProtKB-KW"/>
</dbReference>
<keyword evidence="1" id="KW-0489">Methyltransferase</keyword>
<organism evidence="1 2">
    <name type="scientific">Methanolobus sediminis</name>
    <dbReference type="NCBI Taxonomy" id="3072978"/>
    <lineage>
        <taxon>Archaea</taxon>
        <taxon>Methanobacteriati</taxon>
        <taxon>Methanobacteriota</taxon>
        <taxon>Stenosarchaea group</taxon>
        <taxon>Methanomicrobia</taxon>
        <taxon>Methanosarcinales</taxon>
        <taxon>Methanosarcinaceae</taxon>
        <taxon>Methanolobus</taxon>
    </lineage>
</organism>
<evidence type="ECO:0000313" key="2">
    <source>
        <dbReference type="Proteomes" id="UP001182908"/>
    </source>
</evidence>
<dbReference type="KEGG" id="mseb:RE474_09390"/>
<dbReference type="InterPro" id="IPR029063">
    <property type="entry name" value="SAM-dependent_MTases_sf"/>
</dbReference>
<dbReference type="EMBL" id="CP133592">
    <property type="protein sequence ID" value="WMW24306.1"/>
    <property type="molecule type" value="Genomic_DNA"/>
</dbReference>
<dbReference type="Proteomes" id="UP001182908">
    <property type="component" value="Chromosome"/>
</dbReference>
<protein>
    <submittedName>
        <fullName evidence="1">Methyltransferase domain-containing protein</fullName>
    </submittedName>
</protein>
<gene>
    <name evidence="1" type="ORF">RE474_09390</name>
</gene>
<evidence type="ECO:0000313" key="1">
    <source>
        <dbReference type="EMBL" id="WMW24306.1"/>
    </source>
</evidence>
<accession>A0AA51UIT0</accession>